<accession>A0ABU9E4E4</accession>
<dbReference type="Gene3D" id="2.40.160.180">
    <property type="entry name" value="Carbohydrate-selective porin OprB"/>
    <property type="match status" value="1"/>
</dbReference>
<feature type="signal peptide" evidence="2">
    <location>
        <begin position="1"/>
        <end position="18"/>
    </location>
</feature>
<gene>
    <name evidence="3" type="ORF">WMW71_10720</name>
</gene>
<dbReference type="Proteomes" id="UP001491349">
    <property type="component" value="Unassembled WGS sequence"/>
</dbReference>
<evidence type="ECO:0000313" key="3">
    <source>
        <dbReference type="EMBL" id="MEK8180811.1"/>
    </source>
</evidence>
<dbReference type="PANTHER" id="PTHR37944:SF1">
    <property type="entry name" value="PORIN B"/>
    <property type="match status" value="1"/>
</dbReference>
<evidence type="ECO:0000313" key="4">
    <source>
        <dbReference type="Proteomes" id="UP001491349"/>
    </source>
</evidence>
<evidence type="ECO:0000256" key="2">
    <source>
        <dbReference type="RuleBase" id="RU363072"/>
    </source>
</evidence>
<name>A0ABU9E4E4_9FLAO</name>
<dbReference type="InterPro" id="IPR038673">
    <property type="entry name" value="OprB_sf"/>
</dbReference>
<dbReference type="Pfam" id="PF04966">
    <property type="entry name" value="OprB"/>
    <property type="match status" value="1"/>
</dbReference>
<feature type="chain" id="PRO_5045005977" evidence="2">
    <location>
        <begin position="19"/>
        <end position="419"/>
    </location>
</feature>
<dbReference type="InterPro" id="IPR007049">
    <property type="entry name" value="Carb-sel_porin_OprB"/>
</dbReference>
<protein>
    <submittedName>
        <fullName evidence="3">Carbohydrate porin</fullName>
    </submittedName>
</protein>
<evidence type="ECO:0000256" key="1">
    <source>
        <dbReference type="ARBA" id="ARBA00008769"/>
    </source>
</evidence>
<dbReference type="InterPro" id="IPR052932">
    <property type="entry name" value="OprB_Porin"/>
</dbReference>
<keyword evidence="4" id="KW-1185">Reference proteome</keyword>
<comment type="similarity">
    <text evidence="1 2">Belongs to the OprB family.</text>
</comment>
<reference evidence="3 4" key="1">
    <citation type="submission" date="2024-04" db="EMBL/GenBank/DDBJ databases">
        <title>draft genome sequnece of Flavobacterium buctense JCM 30750.</title>
        <authorList>
            <person name="Kim D.-U."/>
        </authorList>
    </citation>
    <scope>NUCLEOTIDE SEQUENCE [LARGE SCALE GENOMIC DNA]</scope>
    <source>
        <strain evidence="3 4">JCM 30750</strain>
    </source>
</reference>
<organism evidence="3 4">
    <name type="scientific">Flavobacterium buctense</name>
    <dbReference type="NCBI Taxonomy" id="1648146"/>
    <lineage>
        <taxon>Bacteria</taxon>
        <taxon>Pseudomonadati</taxon>
        <taxon>Bacteroidota</taxon>
        <taxon>Flavobacteriia</taxon>
        <taxon>Flavobacteriales</taxon>
        <taxon>Flavobacteriaceae</taxon>
        <taxon>Flavobacterium</taxon>
    </lineage>
</organism>
<comment type="caution">
    <text evidence="3">The sequence shown here is derived from an EMBL/GenBank/DDBJ whole genome shotgun (WGS) entry which is preliminary data.</text>
</comment>
<sequence>MKKKILFLLLFNFIFCFSQENDKTKKSLATQSNLTGDWLGARPWLSDNGITILPRITSFYEGMSSGDGDKKFEFSGKADVQIIFNGEKLGLWKGLKIITHSELNYGQSTIGYGGVLLPKNTALAFPGMNGSDYFDISSLFISQSVGSNKTLMVGKINMVDIASGTRFSGGAGIDNFLNVAFAAPPSGLVPPYIFGSLFTIKTKPLNYTFGIYDPISAVNKSGFENPFESGVTFFSSFEKPVKIAGKTGAHSLKVVYSTQNGTSLESLDDNLILPPTVGNEIVTKNNRYYLGYSFNQYLVQPTADVDKGWGLFGTIGFSDSDPTPINWSFLLGIGGNSPIKSRSADVWGIGYFHTSISNGLKDSALTASFVLNDESGLEAFYKAQLLPWFKLGIDFQMINPVLDKCKPASFVGLRSSIKL</sequence>
<keyword evidence="2" id="KW-0732">Signal</keyword>
<proteinExistence type="inferred from homology"/>
<dbReference type="RefSeq" id="WP_187661199.1">
    <property type="nucleotide sequence ID" value="NZ_JACTAB010000010.1"/>
</dbReference>
<dbReference type="PANTHER" id="PTHR37944">
    <property type="entry name" value="PORIN B"/>
    <property type="match status" value="1"/>
</dbReference>
<dbReference type="EMBL" id="JBBPCB010000006">
    <property type="protein sequence ID" value="MEK8180811.1"/>
    <property type="molecule type" value="Genomic_DNA"/>
</dbReference>